<proteinExistence type="predicted"/>
<feature type="region of interest" description="Disordered" evidence="1">
    <location>
        <begin position="1"/>
        <end position="48"/>
    </location>
</feature>
<keyword evidence="2" id="KW-0812">Transmembrane</keyword>
<feature type="transmembrane region" description="Helical" evidence="2">
    <location>
        <begin position="56"/>
        <end position="80"/>
    </location>
</feature>
<accession>A0ABN2PZU4</accession>
<evidence type="ECO:0000313" key="3">
    <source>
        <dbReference type="EMBL" id="GAA1938888.1"/>
    </source>
</evidence>
<keyword evidence="2" id="KW-1133">Transmembrane helix</keyword>
<sequence length="125" mass="13190">MNQAPNHHQPFTSPHVSQAPQTTPTFTVAPTAVPTPAPSPANTRVSSNTRIPTPPALIALFVLSAIPGLVGATFAVVGLVNDRDVLLLSIGANLVLTTLGLYFLLVLPLVAIIQAIHQTITFRRN</sequence>
<evidence type="ECO:0000256" key="1">
    <source>
        <dbReference type="SAM" id="MobiDB-lite"/>
    </source>
</evidence>
<protein>
    <submittedName>
        <fullName evidence="3">Uncharacterized protein</fullName>
    </submittedName>
</protein>
<dbReference type="Proteomes" id="UP001499954">
    <property type="component" value="Unassembled WGS sequence"/>
</dbReference>
<evidence type="ECO:0000256" key="2">
    <source>
        <dbReference type="SAM" id="Phobius"/>
    </source>
</evidence>
<reference evidence="3 4" key="1">
    <citation type="journal article" date="2019" name="Int. J. Syst. Evol. Microbiol.">
        <title>The Global Catalogue of Microorganisms (GCM) 10K type strain sequencing project: providing services to taxonomists for standard genome sequencing and annotation.</title>
        <authorList>
            <consortium name="The Broad Institute Genomics Platform"/>
            <consortium name="The Broad Institute Genome Sequencing Center for Infectious Disease"/>
            <person name="Wu L."/>
            <person name="Ma J."/>
        </authorList>
    </citation>
    <scope>NUCLEOTIDE SEQUENCE [LARGE SCALE GENOMIC DNA]</scope>
    <source>
        <strain evidence="3 4">JCM 13584</strain>
    </source>
</reference>
<feature type="compositionally biased region" description="Polar residues" evidence="1">
    <location>
        <begin position="1"/>
        <end position="18"/>
    </location>
</feature>
<keyword evidence="2" id="KW-0472">Membrane</keyword>
<dbReference type="RefSeq" id="WP_157416193.1">
    <property type="nucleotide sequence ID" value="NZ_BAAAMK010000001.1"/>
</dbReference>
<organism evidence="3 4">
    <name type="scientific">Agromyces allii</name>
    <dbReference type="NCBI Taxonomy" id="393607"/>
    <lineage>
        <taxon>Bacteria</taxon>
        <taxon>Bacillati</taxon>
        <taxon>Actinomycetota</taxon>
        <taxon>Actinomycetes</taxon>
        <taxon>Micrococcales</taxon>
        <taxon>Microbacteriaceae</taxon>
        <taxon>Agromyces</taxon>
    </lineage>
</organism>
<keyword evidence="4" id="KW-1185">Reference proteome</keyword>
<name>A0ABN2PZU4_9MICO</name>
<feature type="compositionally biased region" description="Low complexity" evidence="1">
    <location>
        <begin position="19"/>
        <end position="32"/>
    </location>
</feature>
<feature type="transmembrane region" description="Helical" evidence="2">
    <location>
        <begin position="86"/>
        <end position="116"/>
    </location>
</feature>
<evidence type="ECO:0000313" key="4">
    <source>
        <dbReference type="Proteomes" id="UP001499954"/>
    </source>
</evidence>
<gene>
    <name evidence="3" type="ORF">GCM10009717_01600</name>
</gene>
<dbReference type="EMBL" id="BAAAMK010000001">
    <property type="protein sequence ID" value="GAA1938888.1"/>
    <property type="molecule type" value="Genomic_DNA"/>
</dbReference>
<comment type="caution">
    <text evidence="3">The sequence shown here is derived from an EMBL/GenBank/DDBJ whole genome shotgun (WGS) entry which is preliminary data.</text>
</comment>